<keyword evidence="3" id="KW-1185">Reference proteome</keyword>
<accession>A0A2G1DJX0</accession>
<reference evidence="2 3" key="1">
    <citation type="submission" date="2017-09" db="EMBL/GenBank/DDBJ databases">
        <title>Arcobacter canalis sp. nov., a new species isolated from a water canal contaminated with urban sewage.</title>
        <authorList>
            <person name="Perez-Cataluna A."/>
            <person name="Salas-Masso N."/>
            <person name="Figueras M.J."/>
        </authorList>
    </citation>
    <scope>NUCLEOTIDE SEQUENCE [LARGE SCALE GENOMIC DNA]</scope>
    <source>
        <strain evidence="2 3">F98-3</strain>
    </source>
</reference>
<evidence type="ECO:0000313" key="2">
    <source>
        <dbReference type="EMBL" id="PHO18636.1"/>
    </source>
</evidence>
<dbReference type="KEGG" id="amol:AMOL_0565"/>
<dbReference type="Proteomes" id="UP000221222">
    <property type="component" value="Unassembled WGS sequence"/>
</dbReference>
<name>A0A2G1DJX0_9BACT</name>
<dbReference type="AlphaFoldDB" id="A0A2G1DJX0"/>
<dbReference type="Proteomes" id="UP000262712">
    <property type="component" value="Chromosome"/>
</dbReference>
<sequence length="193" mass="22603">MIIKKKELIENAIFSIKIDDLGYVLSQLRDDSRMDVFDNLKDKDEWQGEDLNNTNILFTIVVAEHKLLKLFSNNVTSVVKANKRPRLLLGLSLSKEIRESTSMPGLRLIKYDKVYDPNNVEVIIPILDPIMHKDIIYSYEYIGMQGNYKEIKDRILKYYKEGIDWDKQKAILYPDVELPSKGYKKILYKVGKR</sequence>
<reference evidence="1 4" key="2">
    <citation type="submission" date="2018-08" db="EMBL/GenBank/DDBJ databases">
        <title>Complete genome of the Arcobacter molluscorum type strain LMG 25693.</title>
        <authorList>
            <person name="Miller W.G."/>
            <person name="Yee E."/>
            <person name="Bono J.L."/>
        </authorList>
    </citation>
    <scope>NUCLEOTIDE SEQUENCE [LARGE SCALE GENOMIC DNA]</scope>
    <source>
        <strain evidence="1 4">CECT 7696</strain>
    </source>
</reference>
<dbReference type="EMBL" id="NXFY01000005">
    <property type="protein sequence ID" value="PHO18636.1"/>
    <property type="molecule type" value="Genomic_DNA"/>
</dbReference>
<organism evidence="2 3">
    <name type="scientific">Malaciobacter molluscorum LMG 25693</name>
    <dbReference type="NCBI Taxonomy" id="870501"/>
    <lineage>
        <taxon>Bacteria</taxon>
        <taxon>Pseudomonadati</taxon>
        <taxon>Campylobacterota</taxon>
        <taxon>Epsilonproteobacteria</taxon>
        <taxon>Campylobacterales</taxon>
        <taxon>Arcobacteraceae</taxon>
        <taxon>Malaciobacter</taxon>
    </lineage>
</organism>
<evidence type="ECO:0000313" key="1">
    <source>
        <dbReference type="EMBL" id="AXX91567.1"/>
    </source>
</evidence>
<proteinExistence type="predicted"/>
<dbReference type="EMBL" id="CP032098">
    <property type="protein sequence ID" value="AXX91567.1"/>
    <property type="molecule type" value="Genomic_DNA"/>
</dbReference>
<gene>
    <name evidence="1" type="ORF">AMOL_0565</name>
    <name evidence="2" type="ORF">CPU12_04980</name>
</gene>
<evidence type="ECO:0000313" key="3">
    <source>
        <dbReference type="Proteomes" id="UP000221222"/>
    </source>
</evidence>
<protein>
    <submittedName>
        <fullName evidence="2">Uncharacterized protein</fullName>
    </submittedName>
</protein>
<dbReference type="RefSeq" id="WP_099341987.1">
    <property type="nucleotide sequence ID" value="NZ_CP032098.1"/>
</dbReference>
<evidence type="ECO:0000313" key="4">
    <source>
        <dbReference type="Proteomes" id="UP000262712"/>
    </source>
</evidence>